<feature type="transmembrane region" description="Helical" evidence="1">
    <location>
        <begin position="379"/>
        <end position="398"/>
    </location>
</feature>
<evidence type="ECO:0000256" key="1">
    <source>
        <dbReference type="SAM" id="Phobius"/>
    </source>
</evidence>
<evidence type="ECO:0000313" key="2">
    <source>
        <dbReference type="EMBL" id="UOQ44019.1"/>
    </source>
</evidence>
<keyword evidence="1" id="KW-0472">Membrane</keyword>
<proteinExistence type="predicted"/>
<dbReference type="Pfam" id="PF19510">
    <property type="entry name" value="DUF6044"/>
    <property type="match status" value="1"/>
</dbReference>
<feature type="transmembrane region" description="Helical" evidence="1">
    <location>
        <begin position="312"/>
        <end position="333"/>
    </location>
</feature>
<protein>
    <submittedName>
        <fullName evidence="2">DUF6044 family protein</fullName>
    </submittedName>
</protein>
<organism evidence="2 3">
    <name type="scientific">Halobacillus salinarum</name>
    <dbReference type="NCBI Taxonomy" id="2932257"/>
    <lineage>
        <taxon>Bacteria</taxon>
        <taxon>Bacillati</taxon>
        <taxon>Bacillota</taxon>
        <taxon>Bacilli</taxon>
        <taxon>Bacillales</taxon>
        <taxon>Bacillaceae</taxon>
        <taxon>Halobacillus</taxon>
    </lineage>
</organism>
<gene>
    <name evidence="2" type="ORF">MUN89_19465</name>
</gene>
<keyword evidence="1" id="KW-1133">Transmembrane helix</keyword>
<feature type="transmembrane region" description="Helical" evidence="1">
    <location>
        <begin position="225"/>
        <end position="249"/>
    </location>
</feature>
<dbReference type="InterPro" id="IPR046107">
    <property type="entry name" value="DUF6044"/>
</dbReference>
<feature type="transmembrane region" description="Helical" evidence="1">
    <location>
        <begin position="108"/>
        <end position="126"/>
    </location>
</feature>
<dbReference type="EMBL" id="CP095073">
    <property type="protein sequence ID" value="UOQ44019.1"/>
    <property type="molecule type" value="Genomic_DNA"/>
</dbReference>
<evidence type="ECO:0000313" key="3">
    <source>
        <dbReference type="Proteomes" id="UP000831787"/>
    </source>
</evidence>
<accession>A0ABY4EHR9</accession>
<feature type="transmembrane region" description="Helical" evidence="1">
    <location>
        <begin position="184"/>
        <end position="213"/>
    </location>
</feature>
<dbReference type="RefSeq" id="WP_244709643.1">
    <property type="nucleotide sequence ID" value="NZ_CP095073.1"/>
</dbReference>
<name>A0ABY4EHR9_9BACI</name>
<feature type="transmembrane region" description="Helical" evidence="1">
    <location>
        <begin position="286"/>
        <end position="306"/>
    </location>
</feature>
<reference evidence="2 3" key="1">
    <citation type="submission" date="2022-04" db="EMBL/GenBank/DDBJ databases">
        <title>Halobacillus sp. isolated from saltern.</title>
        <authorList>
            <person name="Won M."/>
            <person name="Lee C.-M."/>
            <person name="Woen H.-Y."/>
            <person name="Kwon S.-W."/>
        </authorList>
    </citation>
    <scope>NUCLEOTIDE SEQUENCE [LARGE SCALE GENOMIC DNA]</scope>
    <source>
        <strain evidence="2 3">SSBR10-3</strain>
    </source>
</reference>
<feature type="transmembrane region" description="Helical" evidence="1">
    <location>
        <begin position="354"/>
        <end position="373"/>
    </location>
</feature>
<sequence>MLSMWSVISRNFSRNKGLALASLIVLAYLMPYYILGEDTHIRIHDNLDSNIVWYKLLAESGQIFASPGERLPNVINGLPRSSLSSALDLMPWLYVWFKPFTAYTINQTLMRFVALFGMYGMLLFLLRPDNQKVFFRWMAAGVAAAFAILPFWPSGALSIAGLPAAFLAFLYIRKYGKHAPKFAWGVLVFLPFHSSLILTFVFVLALMGALWLFDWIKEKQVNKAFFLSLAIMSTIYLAKNYLLIASMFIGEGFTPHRQEFDLGHNSFMDTLRLFNKNFVLGHTHDLTIHQQVIMPVVFAALIVAFVKKINDLPLVQVLIMNILLSLWYAFWYWEGWRVLKDHSMLLNTFNFSRIHFLHPFLWYVAFAFALVIIAKNVKAGRAIALVLIIVQLALLFQLDEEFKYSKLGTPTFAEFYSKDLFDDIKAYIDKDPSDYRVVSVAMHPTIAQFNGMYTLDTYNVTYPLAYKHKFQKIIGPELAKNKSLKNYFDTWGSRLYMYVGELGEDYMFSKHSKQVIDHLDIRTKPLEELGGDYILSGLPIKNYKSLGLSFEHAFQNEQSPWKVYLYKIK</sequence>
<dbReference type="Proteomes" id="UP000831787">
    <property type="component" value="Chromosome"/>
</dbReference>
<keyword evidence="3" id="KW-1185">Reference proteome</keyword>
<feature type="transmembrane region" description="Helical" evidence="1">
    <location>
        <begin position="155"/>
        <end position="172"/>
    </location>
</feature>
<keyword evidence="1" id="KW-0812">Transmembrane</keyword>